<protein>
    <submittedName>
        <fullName evidence="2">Uncharacterized protein isoform X2</fullName>
    </submittedName>
</protein>
<keyword evidence="1" id="KW-1185">Reference proteome</keyword>
<sequence length="694" mass="78796">MYVFNVLIAAAALLASEGILVRGPAQPLVAQLGSSMILPCFVETPLPLDVLEVEWKRTDKEELVHLFQNGEDKPEAQYQSYRGRAGFFSEQVLKGNFSLLLENITVADAGSYKCVVYSYLEVGETYVTIQYVERVVVTGEDQILFARVGEDVVLNCMVDSHIPPEHFDEVSWKKMDKRSDIIPVLLFQNGTILTGSSDRFYRDRVEFFREQFPKGNFSMRLKNVQTADKGKYICEVHTEYSVRSATVEIGQLGLSALHIITLMLCCISLLMTFGLSIPITIYITKKDTGTKAMYMNYLQVVCPNVCLCVAFILWGVIEGSVIEVTMCATVNLMRIILLFLMAPYFNWNTTVSVDFPAVIQKVIEFMGIPVAFLMISTAFCSAVLHELWNSSEWTEVLLLSIVIIVLSSMPVFLQALSHVFFALYFNINFSYRFITDSLGHVFMEVSNLLQMRLLFFRPSSRVKESMITTIYAFGAISAAISIIVLPIPAIKKRRSKLDRKQLYDLKWRCYLVWVTVMVVMLIGHSGLILYFLSIILEYSNERFGWIFVTVLLHIFTAIAPQRFSRTVPDAIYTALFMYGAAGLPVVNSISLATELILQTYKGERTVDDLRVIVLPFESIMSGLWLVLQISAYWAVQGKDVLRELCELRDFVAQRTDCTPQQGDVGKSENLEELSEAQRFQPEQEPFLEEQEQEI</sequence>
<gene>
    <name evidence="2" type="primary">LOC101884142</name>
</gene>
<accession>A0AC58H490</accession>
<dbReference type="Proteomes" id="UP000000437">
    <property type="component" value="Chromosome 13"/>
</dbReference>
<evidence type="ECO:0000313" key="1">
    <source>
        <dbReference type="Proteomes" id="UP000000437"/>
    </source>
</evidence>
<proteinExistence type="predicted"/>
<evidence type="ECO:0000313" key="2">
    <source>
        <dbReference type="RefSeq" id="XP_073776790.1"/>
    </source>
</evidence>
<name>A0AC58H490_DANRE</name>
<dbReference type="RefSeq" id="XP_073776790.1">
    <property type="nucleotide sequence ID" value="XM_073920689.1"/>
</dbReference>
<reference evidence="2" key="1">
    <citation type="submission" date="2025-08" db="UniProtKB">
        <authorList>
            <consortium name="RefSeq"/>
        </authorList>
    </citation>
    <scope>IDENTIFICATION</scope>
    <source>
        <strain evidence="2">Tuebingen</strain>
        <tissue evidence="2">Fibroblasts and whole tissue</tissue>
    </source>
</reference>
<organism evidence="1 2">
    <name type="scientific">Danio rerio</name>
    <name type="common">Zebrafish</name>
    <name type="synonym">Brachydanio rerio</name>
    <dbReference type="NCBI Taxonomy" id="7955"/>
    <lineage>
        <taxon>Eukaryota</taxon>
        <taxon>Metazoa</taxon>
        <taxon>Chordata</taxon>
        <taxon>Craniata</taxon>
        <taxon>Vertebrata</taxon>
        <taxon>Euteleostomi</taxon>
        <taxon>Actinopterygii</taxon>
        <taxon>Neopterygii</taxon>
        <taxon>Teleostei</taxon>
        <taxon>Ostariophysi</taxon>
        <taxon>Cypriniformes</taxon>
        <taxon>Danionidae</taxon>
        <taxon>Danioninae</taxon>
        <taxon>Danio</taxon>
    </lineage>
</organism>